<dbReference type="InterPro" id="IPR017978">
    <property type="entry name" value="GPCR_3_C"/>
</dbReference>
<dbReference type="OrthoDB" id="411630at2759"/>
<name>A0A1D1VHI5_RAMVA</name>
<organism evidence="15 16">
    <name type="scientific">Ramazzottius varieornatus</name>
    <name type="common">Water bear</name>
    <name type="synonym">Tardigrade</name>
    <dbReference type="NCBI Taxonomy" id="947166"/>
    <lineage>
        <taxon>Eukaryota</taxon>
        <taxon>Metazoa</taxon>
        <taxon>Ecdysozoa</taxon>
        <taxon>Tardigrada</taxon>
        <taxon>Eutardigrada</taxon>
        <taxon>Parachela</taxon>
        <taxon>Hypsibioidea</taxon>
        <taxon>Ramazzottiidae</taxon>
        <taxon>Ramazzottius</taxon>
    </lineage>
</organism>
<evidence type="ECO:0000256" key="5">
    <source>
        <dbReference type="ARBA" id="ARBA00022989"/>
    </source>
</evidence>
<comment type="subcellular location">
    <subcellularLocation>
        <location evidence="1">Cell membrane</location>
        <topology evidence="1">Multi-pass membrane protein</topology>
    </subcellularLocation>
</comment>
<comment type="caution">
    <text evidence="15">The sequence shown here is derived from an EMBL/GenBank/DDBJ whole genome shotgun (WGS) entry which is preliminary data.</text>
</comment>
<proteinExistence type="predicted"/>
<dbReference type="CDD" id="cd06366">
    <property type="entry name" value="PBP1_GABAb_receptor"/>
    <property type="match status" value="1"/>
</dbReference>
<dbReference type="PANTHER" id="PTHR10519">
    <property type="entry name" value="GABA-B RECEPTOR"/>
    <property type="match status" value="1"/>
</dbReference>
<feature type="transmembrane region" description="Helical" evidence="13">
    <location>
        <begin position="565"/>
        <end position="582"/>
    </location>
</feature>
<dbReference type="STRING" id="947166.A0A1D1VHI5"/>
<dbReference type="PRINTS" id="PR01177">
    <property type="entry name" value="GABAB1RECPTR"/>
</dbReference>
<keyword evidence="2" id="KW-1003">Cell membrane</keyword>
<evidence type="ECO:0000256" key="1">
    <source>
        <dbReference type="ARBA" id="ARBA00004651"/>
    </source>
</evidence>
<keyword evidence="3 13" id="KW-0812">Transmembrane</keyword>
<keyword evidence="5 13" id="KW-1133">Transmembrane helix</keyword>
<evidence type="ECO:0000256" key="12">
    <source>
        <dbReference type="SAM" id="MobiDB-lite"/>
    </source>
</evidence>
<keyword evidence="16" id="KW-1185">Reference proteome</keyword>
<sequence length="823" mass="91953">MLQISAGATSPSLSDRSAFPSFFRTVAPDQSHNHARAAFLKHHGWRHVGTLNENTESYALAMNELVRVFGTHHDITFVATGSIGESKIKDHLTLLKEKDIRIIIGAFSAQFARKVFCQAYRIQLYGPRYVWLIPGSFPSNWWLDQRENSDCSNEELEEAIEGYLSVTVATGGASEVTPGFTAGISREDFVDLLGYPSISGTYSSEALAFDAVFAVAYTVRNSLPSIGASSLVPDKLIHTLSRLEFSGVSGPVSFVGGDRVGNSVFRQYVEKEFRVVAVYQAESHYLSFNCSRCLSVSWRGWSTSDSFCTLHAVILERILFRLGQSKIPVDRRKSLHGIESIDLHTFVGVTIVSCFGISLSLTFLCFNFRFRNHKFIKLSSPKLNNTTAIGCCLVYGSVIAFGVDYGLTQSHLHMHAICQIRIFLLSSGFSVAFGSLFLKTFRVHRIFRRASRGVIKSRLLRDNQLLAGVALLFCTDIAFQLIWYLTDPVDVQLRRLPALHSHIDLDTVYIRDVEVCSSQFMGTIWLPVMYFYKGLMLLAGIFLTLETRNVKIPALNDSHAVGLSIYNVVIFSAIAFAINQLISEDQNLRYILTSSLCIVATTGTLCFLFVPKLIAATQQMGKDPILIGSGLKMESNTVRLATCDPREKYDRAEAQNRMYKQDLIHMEVEMSRLTSLLSQPITPYIRPSDSVISLLPEYFIDPDIIVRRQFAHLKVPRADGRHVRFGHTFFRKPSIQKDEEKSDTAEVPSTLLMETDQGNITLIVQNSSDDPPVPPSHSGKAKFRKAMVKYKFIAMSAKGSSTAPVDRPREDDENQSPAATQDQ</sequence>
<accession>A0A1D1VHI5</accession>
<keyword evidence="7 13" id="KW-0472">Membrane</keyword>
<dbReference type="GO" id="GO:0004965">
    <property type="term" value="F:G protein-coupled GABA receptor activity"/>
    <property type="evidence" value="ECO:0007669"/>
    <property type="project" value="InterPro"/>
</dbReference>
<evidence type="ECO:0000256" key="4">
    <source>
        <dbReference type="ARBA" id="ARBA00022729"/>
    </source>
</evidence>
<evidence type="ECO:0000313" key="15">
    <source>
        <dbReference type="EMBL" id="GAU97948.1"/>
    </source>
</evidence>
<keyword evidence="8" id="KW-0675">Receptor</keyword>
<gene>
    <name evidence="15" type="primary">RvY_09165</name>
    <name evidence="15" type="synonym">RvY_09165.1</name>
    <name evidence="15" type="ORF">RvY_09165-1</name>
</gene>
<evidence type="ECO:0000256" key="7">
    <source>
        <dbReference type="ARBA" id="ARBA00023136"/>
    </source>
</evidence>
<reference evidence="15 16" key="1">
    <citation type="journal article" date="2016" name="Nat. Commun.">
        <title>Extremotolerant tardigrade genome and improved radiotolerance of human cultured cells by tardigrade-unique protein.</title>
        <authorList>
            <person name="Hashimoto T."/>
            <person name="Horikawa D.D."/>
            <person name="Saito Y."/>
            <person name="Kuwahara H."/>
            <person name="Kozuka-Hata H."/>
            <person name="Shin-I T."/>
            <person name="Minakuchi Y."/>
            <person name="Ohishi K."/>
            <person name="Motoyama A."/>
            <person name="Aizu T."/>
            <person name="Enomoto A."/>
            <person name="Kondo K."/>
            <person name="Tanaka S."/>
            <person name="Hara Y."/>
            <person name="Koshikawa S."/>
            <person name="Sagara H."/>
            <person name="Miura T."/>
            <person name="Yokobori S."/>
            <person name="Miyagawa K."/>
            <person name="Suzuki Y."/>
            <person name="Kubo T."/>
            <person name="Oyama M."/>
            <person name="Kohara Y."/>
            <person name="Fujiyama A."/>
            <person name="Arakawa K."/>
            <person name="Katayama T."/>
            <person name="Toyoda A."/>
            <person name="Kunieda T."/>
        </authorList>
    </citation>
    <scope>NUCLEOTIDE SEQUENCE [LARGE SCALE GENOMIC DNA]</scope>
    <source>
        <strain evidence="15 16">YOKOZUNA-1</strain>
    </source>
</reference>
<evidence type="ECO:0000256" key="13">
    <source>
        <dbReference type="SAM" id="Phobius"/>
    </source>
</evidence>
<evidence type="ECO:0000259" key="14">
    <source>
        <dbReference type="PROSITE" id="PS50259"/>
    </source>
</evidence>
<feature type="transmembrane region" description="Helical" evidence="13">
    <location>
        <begin position="343"/>
        <end position="366"/>
    </location>
</feature>
<feature type="domain" description="G-protein coupled receptors family 3 profile" evidence="14">
    <location>
        <begin position="416"/>
        <end position="613"/>
    </location>
</feature>
<feature type="transmembrane region" description="Helical" evidence="13">
    <location>
        <begin position="524"/>
        <end position="545"/>
    </location>
</feature>
<dbReference type="PROSITE" id="PS50259">
    <property type="entry name" value="G_PROTEIN_RECEP_F3_4"/>
    <property type="match status" value="1"/>
</dbReference>
<feature type="transmembrane region" description="Helical" evidence="13">
    <location>
        <begin position="588"/>
        <end position="610"/>
    </location>
</feature>
<dbReference type="InterPro" id="IPR028082">
    <property type="entry name" value="Peripla_BP_I"/>
</dbReference>
<evidence type="ECO:0000256" key="2">
    <source>
        <dbReference type="ARBA" id="ARBA00022475"/>
    </source>
</evidence>
<dbReference type="SUPFAM" id="SSF53822">
    <property type="entry name" value="Periplasmic binding protein-like I"/>
    <property type="match status" value="1"/>
</dbReference>
<feature type="transmembrane region" description="Helical" evidence="13">
    <location>
        <begin position="465"/>
        <end position="486"/>
    </location>
</feature>
<protein>
    <recommendedName>
        <fullName evidence="11">Gamma-aminobutyric acid type B receptor subunit 2</fullName>
    </recommendedName>
</protein>
<feature type="transmembrane region" description="Helical" evidence="13">
    <location>
        <begin position="387"/>
        <end position="408"/>
    </location>
</feature>
<evidence type="ECO:0000256" key="11">
    <source>
        <dbReference type="ARBA" id="ARBA00073785"/>
    </source>
</evidence>
<keyword evidence="6" id="KW-0297">G-protein coupled receptor</keyword>
<keyword evidence="4" id="KW-0732">Signal</keyword>
<evidence type="ECO:0000256" key="8">
    <source>
        <dbReference type="ARBA" id="ARBA00023170"/>
    </source>
</evidence>
<evidence type="ECO:0000256" key="10">
    <source>
        <dbReference type="ARBA" id="ARBA00023224"/>
    </source>
</evidence>
<evidence type="ECO:0000256" key="9">
    <source>
        <dbReference type="ARBA" id="ARBA00023180"/>
    </source>
</evidence>
<dbReference type="PRINTS" id="PR01176">
    <property type="entry name" value="GABABRECEPTR"/>
</dbReference>
<evidence type="ECO:0000313" key="16">
    <source>
        <dbReference type="Proteomes" id="UP000186922"/>
    </source>
</evidence>
<feature type="transmembrane region" description="Helical" evidence="13">
    <location>
        <begin position="420"/>
        <end position="438"/>
    </location>
</feature>
<dbReference type="AlphaFoldDB" id="A0A1D1VHI5"/>
<dbReference type="Gene3D" id="3.40.50.2300">
    <property type="match status" value="1"/>
</dbReference>
<keyword evidence="9" id="KW-0325">Glycoprotein</keyword>
<evidence type="ECO:0000256" key="3">
    <source>
        <dbReference type="ARBA" id="ARBA00022692"/>
    </source>
</evidence>
<keyword evidence="10" id="KW-0807">Transducer</keyword>
<dbReference type="GO" id="GO:0007214">
    <property type="term" value="P:gamma-aminobutyric acid signaling pathway"/>
    <property type="evidence" value="ECO:0007669"/>
    <property type="project" value="TreeGrafter"/>
</dbReference>
<dbReference type="Pfam" id="PF01094">
    <property type="entry name" value="ANF_receptor"/>
    <property type="match status" value="1"/>
</dbReference>
<dbReference type="Proteomes" id="UP000186922">
    <property type="component" value="Unassembled WGS sequence"/>
</dbReference>
<dbReference type="InterPro" id="IPR002455">
    <property type="entry name" value="GPCR3_GABA-B"/>
</dbReference>
<dbReference type="EMBL" id="BDGG01000004">
    <property type="protein sequence ID" value="GAU97948.1"/>
    <property type="molecule type" value="Genomic_DNA"/>
</dbReference>
<evidence type="ECO:0000256" key="6">
    <source>
        <dbReference type="ARBA" id="ARBA00023040"/>
    </source>
</evidence>
<dbReference type="FunFam" id="3.40.50.2300:FF:000063">
    <property type="entry name" value="Gamma-aminobutyric acid type B receptor subunit"/>
    <property type="match status" value="1"/>
</dbReference>
<dbReference type="Pfam" id="PF00003">
    <property type="entry name" value="7tm_3"/>
    <property type="match status" value="1"/>
</dbReference>
<dbReference type="InterPro" id="IPR001828">
    <property type="entry name" value="ANF_lig-bd_rcpt"/>
</dbReference>
<dbReference type="GO" id="GO:0038039">
    <property type="term" value="C:G protein-coupled receptor heterodimeric complex"/>
    <property type="evidence" value="ECO:0007669"/>
    <property type="project" value="TreeGrafter"/>
</dbReference>
<dbReference type="PANTHER" id="PTHR10519:SF46">
    <property type="entry name" value="METABOTROPIC GABA-B RECEPTOR SUBTYPE 3, ISOFORM A"/>
    <property type="match status" value="1"/>
</dbReference>
<dbReference type="CDD" id="cd15047">
    <property type="entry name" value="7tmC_GABA-B-like"/>
    <property type="match status" value="1"/>
</dbReference>
<feature type="region of interest" description="Disordered" evidence="12">
    <location>
        <begin position="798"/>
        <end position="823"/>
    </location>
</feature>